<organism evidence="1 2">
    <name type="scientific">Dovyalis caffra</name>
    <dbReference type="NCBI Taxonomy" id="77055"/>
    <lineage>
        <taxon>Eukaryota</taxon>
        <taxon>Viridiplantae</taxon>
        <taxon>Streptophyta</taxon>
        <taxon>Embryophyta</taxon>
        <taxon>Tracheophyta</taxon>
        <taxon>Spermatophyta</taxon>
        <taxon>Magnoliopsida</taxon>
        <taxon>eudicotyledons</taxon>
        <taxon>Gunneridae</taxon>
        <taxon>Pentapetalae</taxon>
        <taxon>rosids</taxon>
        <taxon>fabids</taxon>
        <taxon>Malpighiales</taxon>
        <taxon>Salicaceae</taxon>
        <taxon>Flacourtieae</taxon>
        <taxon>Dovyalis</taxon>
    </lineage>
</organism>
<name>A0AAV1S2Q0_9ROSI</name>
<protein>
    <submittedName>
        <fullName evidence="1">Uncharacterized protein</fullName>
    </submittedName>
</protein>
<evidence type="ECO:0000313" key="1">
    <source>
        <dbReference type="EMBL" id="CAK7345654.1"/>
    </source>
</evidence>
<reference evidence="1 2" key="1">
    <citation type="submission" date="2024-01" db="EMBL/GenBank/DDBJ databases">
        <authorList>
            <person name="Waweru B."/>
        </authorList>
    </citation>
    <scope>NUCLEOTIDE SEQUENCE [LARGE SCALE GENOMIC DNA]</scope>
</reference>
<dbReference type="Proteomes" id="UP001314170">
    <property type="component" value="Unassembled WGS sequence"/>
</dbReference>
<sequence length="56" mass="6386">MPIILITADEDRLELSTKFMDCKEDDKHPDNLIDAHLLLHHCICMDDHEITNNGAA</sequence>
<evidence type="ECO:0000313" key="2">
    <source>
        <dbReference type="Proteomes" id="UP001314170"/>
    </source>
</evidence>
<keyword evidence="2" id="KW-1185">Reference proteome</keyword>
<accession>A0AAV1S2Q0</accession>
<proteinExistence type="predicted"/>
<dbReference type="AlphaFoldDB" id="A0AAV1S2Q0"/>
<gene>
    <name evidence="1" type="ORF">DCAF_LOCUS18343</name>
</gene>
<comment type="caution">
    <text evidence="1">The sequence shown here is derived from an EMBL/GenBank/DDBJ whole genome shotgun (WGS) entry which is preliminary data.</text>
</comment>
<dbReference type="EMBL" id="CAWUPB010001168">
    <property type="protein sequence ID" value="CAK7345654.1"/>
    <property type="molecule type" value="Genomic_DNA"/>
</dbReference>